<evidence type="ECO:0000256" key="1">
    <source>
        <dbReference type="SAM" id="Phobius"/>
    </source>
</evidence>
<keyword evidence="1" id="KW-0812">Transmembrane</keyword>
<dbReference type="NCBIfam" id="TIGR03943">
    <property type="entry name" value="TIGR03943 family putative permease subunit"/>
    <property type="match status" value="1"/>
</dbReference>
<dbReference type="PANTHER" id="PTHR40047:SF1">
    <property type="entry name" value="UPF0703 PROTEIN YCGQ"/>
    <property type="match status" value="1"/>
</dbReference>
<evidence type="ECO:0000259" key="3">
    <source>
        <dbReference type="Pfam" id="PF21537"/>
    </source>
</evidence>
<dbReference type="EMBL" id="JAUHTC010000027">
    <property type="protein sequence ID" value="MDN4517364.1"/>
    <property type="molecule type" value="Genomic_DNA"/>
</dbReference>
<dbReference type="InterPro" id="IPR052955">
    <property type="entry name" value="UPF0703_membrane_permease"/>
</dbReference>
<organism evidence="4 5">
    <name type="scientific">Mycolicibacterium austroafricanum</name>
    <name type="common">Mycobacterium austroafricanum</name>
    <dbReference type="NCBI Taxonomy" id="39687"/>
    <lineage>
        <taxon>Bacteria</taxon>
        <taxon>Bacillati</taxon>
        <taxon>Actinomycetota</taxon>
        <taxon>Actinomycetes</taxon>
        <taxon>Mycobacteriales</taxon>
        <taxon>Mycobacteriaceae</taxon>
        <taxon>Mycolicibacterium</taxon>
    </lineage>
</organism>
<keyword evidence="1" id="KW-1133">Transmembrane helix</keyword>
<feature type="transmembrane region" description="Helical" evidence="1">
    <location>
        <begin position="75"/>
        <end position="95"/>
    </location>
</feature>
<keyword evidence="1" id="KW-0472">Membrane</keyword>
<reference evidence="4" key="1">
    <citation type="submission" date="2023-07" db="EMBL/GenBank/DDBJ databases">
        <title>Degradation of tert-butanol by M. austroafricanum TBA100.</title>
        <authorList>
            <person name="Helbich S."/>
            <person name="Vainshtein Y."/>
        </authorList>
    </citation>
    <scope>NUCLEOTIDE SEQUENCE</scope>
    <source>
        <strain evidence="4">TBA100</strain>
    </source>
</reference>
<feature type="domain" description="DUF1980" evidence="2">
    <location>
        <begin position="20"/>
        <end position="93"/>
    </location>
</feature>
<gene>
    <name evidence="4" type="ORF">QYF68_05940</name>
</gene>
<proteinExistence type="predicted"/>
<evidence type="ECO:0000259" key="2">
    <source>
        <dbReference type="Pfam" id="PF09323"/>
    </source>
</evidence>
<dbReference type="Pfam" id="PF21537">
    <property type="entry name" value="DUF1980_C"/>
    <property type="match status" value="1"/>
</dbReference>
<name>A0ABT8H9D1_MYCAO</name>
<feature type="transmembrane region" description="Helical" evidence="1">
    <location>
        <begin position="37"/>
        <end position="54"/>
    </location>
</feature>
<dbReference type="PANTHER" id="PTHR40047">
    <property type="entry name" value="UPF0703 PROTEIN YCGQ"/>
    <property type="match status" value="1"/>
</dbReference>
<dbReference type="InterPro" id="IPR048447">
    <property type="entry name" value="DUF1980_C"/>
</dbReference>
<dbReference type="RefSeq" id="WP_105388563.1">
    <property type="nucleotide sequence ID" value="NZ_CP070380.1"/>
</dbReference>
<dbReference type="Pfam" id="PF09323">
    <property type="entry name" value="DUF1980"/>
    <property type="match status" value="1"/>
</dbReference>
<comment type="caution">
    <text evidence="4">The sequence shown here is derived from an EMBL/GenBank/DDBJ whole genome shotgun (WGS) entry which is preliminary data.</text>
</comment>
<accession>A0ABT8H9D1</accession>
<sequence>MNRETENALLLLVGVSAALITFSGAYTRYVKPSLQPWLLASAALLITLAVVSIVRDVRRGGHTEATHGGHEHRSGIVWLLLVPVALLAFIVPPAIGPLTARTSVTAISTDVLRRPFPSLSDERAPEISLPDLLIRIAQDSAGTLDDRVVSVTGFTIKDGARTDLGRVVILCCAADAQLARIVLGGPAATSAGNLPDGTWVRVEGKVPAGQSDSSRSFIPQLDVTVVEQIDPPENTYSY</sequence>
<dbReference type="Proteomes" id="UP001172687">
    <property type="component" value="Unassembled WGS sequence"/>
</dbReference>
<protein>
    <submittedName>
        <fullName evidence="4">TIGR03943 family protein</fullName>
    </submittedName>
</protein>
<keyword evidence="5" id="KW-1185">Reference proteome</keyword>
<dbReference type="InterPro" id="IPR048493">
    <property type="entry name" value="DUF1980_N"/>
</dbReference>
<evidence type="ECO:0000313" key="5">
    <source>
        <dbReference type="Proteomes" id="UP001172687"/>
    </source>
</evidence>
<evidence type="ECO:0000313" key="4">
    <source>
        <dbReference type="EMBL" id="MDN4517364.1"/>
    </source>
</evidence>
<dbReference type="InterPro" id="IPR015402">
    <property type="entry name" value="DUF1980"/>
</dbReference>
<feature type="domain" description="DUF1980" evidence="3">
    <location>
        <begin position="145"/>
        <end position="238"/>
    </location>
</feature>